<keyword evidence="3" id="KW-0378">Hydrolase</keyword>
<keyword evidence="4" id="KW-0812">Transmembrane</keyword>
<dbReference type="PRINTS" id="PR00834">
    <property type="entry name" value="PROTEASES2C"/>
</dbReference>
<sequence length="371" mass="39764">MKFVEEKREKKVLRVLGLILVVFFSASIGGIIGGYYVKKNYSESYYNQISENKDKINNFSSKESTSYLPKNSITKVAELVGPAVVGISNNDVDFFGQESLQGSGSGIIFDKSGYIVTNEHVIEDAGKITVTLSGGKSVPATLIGSDAKTDLAVLKINVENLPVAKFGDSSKVRVGDVAVAIGNPLGQEFAGSVTVGVVSALNRNIQMDDRSYKVIQTDASINPGNSGGALCNEAGEVIGINSLKIGSAEGMGFAIPINEAKPIIESLIKNGYVSRPYLGIYFQFIDEDASRQYGVPVGVYVQKVVPQSGADDAGVRPGDIIVSAGGQEITREEALSEVLEKYKVGDTLKVKLYRNGRYKDFSIKLGDAYNR</sequence>
<gene>
    <name evidence="6" type="ORF">Q428_10725</name>
</gene>
<dbReference type="Pfam" id="PF13365">
    <property type="entry name" value="Trypsin_2"/>
    <property type="match status" value="1"/>
</dbReference>
<dbReference type="InterPro" id="IPR036034">
    <property type="entry name" value="PDZ_sf"/>
</dbReference>
<evidence type="ECO:0000259" key="5">
    <source>
        <dbReference type="PROSITE" id="PS50106"/>
    </source>
</evidence>
<comment type="similarity">
    <text evidence="1">Belongs to the peptidase S1C family.</text>
</comment>
<dbReference type="InterPro" id="IPR001940">
    <property type="entry name" value="Peptidase_S1C"/>
</dbReference>
<protein>
    <submittedName>
        <fullName evidence="6">Protease</fullName>
    </submittedName>
</protein>
<dbReference type="AlphaFoldDB" id="A0A017RVF6"/>
<feature type="transmembrane region" description="Helical" evidence="4">
    <location>
        <begin position="12"/>
        <end position="37"/>
    </location>
</feature>
<dbReference type="STRING" id="1403537.Q428_10725"/>
<dbReference type="PANTHER" id="PTHR43343:SF3">
    <property type="entry name" value="PROTEASE DO-LIKE 8, CHLOROPLASTIC"/>
    <property type="match status" value="1"/>
</dbReference>
<dbReference type="PANTHER" id="PTHR43343">
    <property type="entry name" value="PEPTIDASE S12"/>
    <property type="match status" value="1"/>
</dbReference>
<evidence type="ECO:0000256" key="4">
    <source>
        <dbReference type="SAM" id="Phobius"/>
    </source>
</evidence>
<proteinExistence type="inferred from homology"/>
<dbReference type="InterPro" id="IPR001478">
    <property type="entry name" value="PDZ"/>
</dbReference>
<dbReference type="InterPro" id="IPR051201">
    <property type="entry name" value="Chloro_Bact_Ser_Proteases"/>
</dbReference>
<feature type="domain" description="PDZ" evidence="5">
    <location>
        <begin position="267"/>
        <end position="338"/>
    </location>
</feature>
<dbReference type="Gene3D" id="2.40.10.10">
    <property type="entry name" value="Trypsin-like serine proteases"/>
    <property type="match status" value="2"/>
</dbReference>
<dbReference type="SUPFAM" id="SSF50494">
    <property type="entry name" value="Trypsin-like serine proteases"/>
    <property type="match status" value="1"/>
</dbReference>
<keyword evidence="4" id="KW-0472">Membrane</keyword>
<dbReference type="SUPFAM" id="SSF50156">
    <property type="entry name" value="PDZ domain-like"/>
    <property type="match status" value="1"/>
</dbReference>
<dbReference type="Proteomes" id="UP000019681">
    <property type="component" value="Unassembled WGS sequence"/>
</dbReference>
<dbReference type="GO" id="GO:0004252">
    <property type="term" value="F:serine-type endopeptidase activity"/>
    <property type="evidence" value="ECO:0007669"/>
    <property type="project" value="InterPro"/>
</dbReference>
<keyword evidence="4" id="KW-1133">Transmembrane helix</keyword>
<keyword evidence="2 6" id="KW-0645">Protease</keyword>
<evidence type="ECO:0000256" key="2">
    <source>
        <dbReference type="ARBA" id="ARBA00022670"/>
    </source>
</evidence>
<accession>A0A017RVF6</accession>
<dbReference type="EMBL" id="AZQP01000034">
    <property type="protein sequence ID" value="EYE87895.1"/>
    <property type="molecule type" value="Genomic_DNA"/>
</dbReference>
<evidence type="ECO:0000313" key="7">
    <source>
        <dbReference type="Proteomes" id="UP000019681"/>
    </source>
</evidence>
<dbReference type="PROSITE" id="PS50106">
    <property type="entry name" value="PDZ"/>
    <property type="match status" value="1"/>
</dbReference>
<comment type="caution">
    <text evidence="6">The sequence shown here is derived from an EMBL/GenBank/DDBJ whole genome shotgun (WGS) entry which is preliminary data.</text>
</comment>
<dbReference type="SMART" id="SM00228">
    <property type="entry name" value="PDZ"/>
    <property type="match status" value="1"/>
</dbReference>
<reference evidence="6 7" key="1">
    <citation type="journal article" date="2014" name="Genome Announc.">
        <title>Draft Genome Sequence of Fervidicella metallireducens Strain AeBT, an Iron-Reducing Thermoanaerobe from the Great Artesian Basin.</title>
        <authorList>
            <person name="Patel B.K."/>
        </authorList>
    </citation>
    <scope>NUCLEOTIDE SEQUENCE [LARGE SCALE GENOMIC DNA]</scope>
    <source>
        <strain evidence="6 7">AeB</strain>
    </source>
</reference>
<dbReference type="Pfam" id="PF13180">
    <property type="entry name" value="PDZ_2"/>
    <property type="match status" value="1"/>
</dbReference>
<evidence type="ECO:0000313" key="6">
    <source>
        <dbReference type="EMBL" id="EYE87895.1"/>
    </source>
</evidence>
<dbReference type="InterPro" id="IPR043504">
    <property type="entry name" value="Peptidase_S1_PA_chymotrypsin"/>
</dbReference>
<evidence type="ECO:0000256" key="1">
    <source>
        <dbReference type="ARBA" id="ARBA00010541"/>
    </source>
</evidence>
<dbReference type="GO" id="GO:0006508">
    <property type="term" value="P:proteolysis"/>
    <property type="evidence" value="ECO:0007669"/>
    <property type="project" value="UniProtKB-KW"/>
</dbReference>
<keyword evidence="7" id="KW-1185">Reference proteome</keyword>
<dbReference type="InterPro" id="IPR009003">
    <property type="entry name" value="Peptidase_S1_PA"/>
</dbReference>
<evidence type="ECO:0000256" key="3">
    <source>
        <dbReference type="ARBA" id="ARBA00022801"/>
    </source>
</evidence>
<name>A0A017RVF6_9CLOT</name>
<dbReference type="Gene3D" id="2.30.42.10">
    <property type="match status" value="1"/>
</dbReference>
<organism evidence="6 7">
    <name type="scientific">Fervidicella metallireducens AeB</name>
    <dbReference type="NCBI Taxonomy" id="1403537"/>
    <lineage>
        <taxon>Bacteria</taxon>
        <taxon>Bacillati</taxon>
        <taxon>Bacillota</taxon>
        <taxon>Clostridia</taxon>
        <taxon>Eubacteriales</taxon>
        <taxon>Clostridiaceae</taxon>
        <taxon>Fervidicella</taxon>
    </lineage>
</organism>